<feature type="coiled-coil region" evidence="1">
    <location>
        <begin position="350"/>
        <end position="380"/>
    </location>
</feature>
<dbReference type="AlphaFoldDB" id="A0A9P5M6E1"/>
<feature type="compositionally biased region" description="Polar residues" evidence="2">
    <location>
        <begin position="184"/>
        <end position="206"/>
    </location>
</feature>
<dbReference type="GeneID" id="62143640"/>
<evidence type="ECO:0000256" key="2">
    <source>
        <dbReference type="SAM" id="MobiDB-lite"/>
    </source>
</evidence>
<organism evidence="3 4">
    <name type="scientific">Botrytis byssoidea</name>
    <dbReference type="NCBI Taxonomy" id="139641"/>
    <lineage>
        <taxon>Eukaryota</taxon>
        <taxon>Fungi</taxon>
        <taxon>Dikarya</taxon>
        <taxon>Ascomycota</taxon>
        <taxon>Pezizomycotina</taxon>
        <taxon>Leotiomycetes</taxon>
        <taxon>Helotiales</taxon>
        <taxon>Sclerotiniaceae</taxon>
        <taxon>Botrytis</taxon>
    </lineage>
</organism>
<dbReference type="Proteomes" id="UP000710849">
    <property type="component" value="Unassembled WGS sequence"/>
</dbReference>
<reference evidence="3 4" key="1">
    <citation type="journal article" date="2020" name="Genome Biol. Evol.">
        <title>Comparative genomics of Sclerotiniaceae.</title>
        <authorList>
            <person name="Valero Jimenez C.A."/>
            <person name="Steentjes M."/>
            <person name="Scholten O.E."/>
            <person name="Van Kan J.A.L."/>
        </authorList>
    </citation>
    <scope>NUCLEOTIDE SEQUENCE [LARGE SCALE GENOMIC DNA]</scope>
    <source>
        <strain evidence="3 4">MUCL 94</strain>
    </source>
</reference>
<evidence type="ECO:0000313" key="4">
    <source>
        <dbReference type="Proteomes" id="UP000710849"/>
    </source>
</evidence>
<accession>A0A9P5M6E1</accession>
<name>A0A9P5M6E1_9HELO</name>
<proteinExistence type="predicted"/>
<comment type="caution">
    <text evidence="3">The sequence shown here is derived from an EMBL/GenBank/DDBJ whole genome shotgun (WGS) entry which is preliminary data.</text>
</comment>
<dbReference type="EMBL" id="RCSW01000001">
    <property type="protein sequence ID" value="KAF7954792.1"/>
    <property type="molecule type" value="Genomic_DNA"/>
</dbReference>
<feature type="region of interest" description="Disordered" evidence="2">
    <location>
        <begin position="180"/>
        <end position="206"/>
    </location>
</feature>
<evidence type="ECO:0000313" key="3">
    <source>
        <dbReference type="EMBL" id="KAF7954792.1"/>
    </source>
</evidence>
<protein>
    <submittedName>
        <fullName evidence="3">Uncharacterized protein</fullName>
    </submittedName>
</protein>
<keyword evidence="1" id="KW-0175">Coiled coil</keyword>
<evidence type="ECO:0000256" key="1">
    <source>
        <dbReference type="SAM" id="Coils"/>
    </source>
</evidence>
<sequence length="396" mass="44795">MAETTNINQDNTTMTPLLEEILVELKALRHGRLGLTEKQTLSLPKKKGSTRNDSTRGFPLPSVRISEIYENDQVKRRRNDGVVKSLPSRIGTVEEQERWSLLVGNAWEVREDGRLKFTFSKRSLLSLSSDTALKVLEGIHKEDRDVPKWFNGGKTRIMDIFDDKTTKFYTIDPGASNISGGGSTAKSPIDYNSQNQVTSLSGSSTPSPELQATSFLACSSISDSKYWTLLETNPATFSYTSHSIQDLKTSSGNMLFCVFSHAYTAISETANRWKQILKYFDQSIGDKPAFLDPDYHAKVFSDEEVLSRFKNYSWAISTLRELHKSISQNVLQIRNLLGQETSETTTEEELEGLRRVRAMLRSELRNIENIASKLETKQKEATYLRDEVSFPHARNV</sequence>
<keyword evidence="4" id="KW-1185">Reference proteome</keyword>
<dbReference type="RefSeq" id="XP_038737922.1">
    <property type="nucleotide sequence ID" value="XM_038870561.1"/>
</dbReference>
<gene>
    <name evidence="3" type="ORF">EAE97_000051</name>
</gene>